<dbReference type="InterPro" id="IPR049281">
    <property type="entry name" value="BVU_3817-like_C_sf"/>
</dbReference>
<dbReference type="Proteomes" id="UP000516764">
    <property type="component" value="Chromosome"/>
</dbReference>
<proteinExistence type="predicted"/>
<dbReference type="InterPro" id="IPR041218">
    <property type="entry name" value="DUF5606"/>
</dbReference>
<evidence type="ECO:0000313" key="3">
    <source>
        <dbReference type="EMBL" id="QOD61754.1"/>
    </source>
</evidence>
<organism evidence="3 4">
    <name type="scientific">Polaribacter haliotis</name>
    <dbReference type="NCBI Taxonomy" id="1888915"/>
    <lineage>
        <taxon>Bacteria</taxon>
        <taxon>Pseudomonadati</taxon>
        <taxon>Bacteroidota</taxon>
        <taxon>Flavobacteriia</taxon>
        <taxon>Flavobacteriales</taxon>
        <taxon>Flavobacteriaceae</taxon>
    </lineage>
</organism>
<dbReference type="AlphaFoldDB" id="A0A7L8AII5"/>
<dbReference type="Gene3D" id="2.30.30.730">
    <property type="match status" value="1"/>
</dbReference>
<reference evidence="3 4" key="1">
    <citation type="journal article" date="2016" name="Int. J. Syst. Evol. Microbiol.">
        <title>Polaribacter haliotis sp. nov., isolated from the gut of abalone Haliotis discus hannai.</title>
        <authorList>
            <person name="Kim Y.O."/>
            <person name="Park I.S."/>
            <person name="Park S."/>
            <person name="Nam B.H."/>
            <person name="Park J.M."/>
            <person name="Kim D.G."/>
            <person name="Yoon J.H."/>
        </authorList>
    </citation>
    <scope>NUCLEOTIDE SEQUENCE [LARGE SCALE GENOMIC DNA]</scope>
    <source>
        <strain evidence="3 4">KCTC 52418</strain>
    </source>
</reference>
<accession>A0A7L8AII5</accession>
<dbReference type="KEGG" id="phal:H9I45_04725"/>
<keyword evidence="4" id="KW-1185">Reference proteome</keyword>
<dbReference type="EMBL" id="CP061813">
    <property type="protein sequence ID" value="QOD61754.1"/>
    <property type="molecule type" value="Genomic_DNA"/>
</dbReference>
<evidence type="ECO:0000313" key="4">
    <source>
        <dbReference type="Proteomes" id="UP000516764"/>
    </source>
</evidence>
<dbReference type="Pfam" id="PF18347">
    <property type="entry name" value="DUF5606"/>
    <property type="match status" value="1"/>
</dbReference>
<feature type="domain" description="DUF6852" evidence="2">
    <location>
        <begin position="51"/>
        <end position="119"/>
    </location>
</feature>
<gene>
    <name evidence="3" type="ORF">H9I45_04725</name>
</gene>
<dbReference type="InterPro" id="IPR049282">
    <property type="entry name" value="BVU_3817_N_sf"/>
</dbReference>
<dbReference type="InterPro" id="IPR049280">
    <property type="entry name" value="DUF6852"/>
</dbReference>
<name>A0A7L8AII5_9FLAO</name>
<protein>
    <submittedName>
        <fullName evidence="3">DUF5606 domain-containing protein</fullName>
    </submittedName>
</protein>
<dbReference type="OrthoDB" id="675198at2"/>
<dbReference type="Pfam" id="PF21186">
    <property type="entry name" value="DUF6852"/>
    <property type="match status" value="1"/>
</dbReference>
<feature type="domain" description="DUF5606" evidence="1">
    <location>
        <begin position="4"/>
        <end position="48"/>
    </location>
</feature>
<sequence>MEFNKIISVTAKPGLYQVVSQSKNAIIVESLTDKKRLAVNATQNVSLLENIAIYTFEEDKPLLEVFKAMFEKTEGKEAISHKESSKKLEAFFAEVLPDYDDERVYTSNIKKVIQWFNLLVKSGMDFSKIEATSAEANSETTSEDSE</sequence>
<evidence type="ECO:0000259" key="2">
    <source>
        <dbReference type="Pfam" id="PF21186"/>
    </source>
</evidence>
<dbReference type="Gene3D" id="1.10.10.1650">
    <property type="match status" value="1"/>
</dbReference>
<evidence type="ECO:0000259" key="1">
    <source>
        <dbReference type="Pfam" id="PF18347"/>
    </source>
</evidence>
<dbReference type="RefSeq" id="WP_088352913.1">
    <property type="nucleotide sequence ID" value="NZ_CP061813.1"/>
</dbReference>